<gene>
    <name evidence="2" type="ORF">H9639_10480</name>
</gene>
<reference evidence="2 3" key="1">
    <citation type="submission" date="2020-08" db="EMBL/GenBank/DDBJ databases">
        <title>A Genomic Blueprint of the Chicken Gut Microbiome.</title>
        <authorList>
            <person name="Gilroy R."/>
            <person name="Ravi A."/>
            <person name="Getino M."/>
            <person name="Pursley I."/>
            <person name="Horton D.L."/>
            <person name="Alikhan N.-F."/>
            <person name="Baker D."/>
            <person name="Gharbi K."/>
            <person name="Hall N."/>
            <person name="Watson M."/>
            <person name="Adriaenssens E.M."/>
            <person name="Foster-Nyarko E."/>
            <person name="Jarju S."/>
            <person name="Secka A."/>
            <person name="Antonio M."/>
            <person name="Oren A."/>
            <person name="Chaudhuri R."/>
            <person name="La Ragione R.M."/>
            <person name="Hildebrand F."/>
            <person name="Pallen M.J."/>
        </authorList>
    </citation>
    <scope>NUCLEOTIDE SEQUENCE [LARGE SCALE GENOMIC DNA]</scope>
    <source>
        <strain evidence="2 3">Sa2CUA1</strain>
    </source>
</reference>
<evidence type="ECO:0000313" key="3">
    <source>
        <dbReference type="Proteomes" id="UP000609874"/>
    </source>
</evidence>
<dbReference type="Pfam" id="PF21135">
    <property type="entry name" value="DRL_cat"/>
    <property type="match status" value="1"/>
</dbReference>
<organism evidence="2 3">
    <name type="scientific">Arthrobacter gallicola</name>
    <dbReference type="NCBI Taxonomy" id="2762225"/>
    <lineage>
        <taxon>Bacteria</taxon>
        <taxon>Bacillati</taxon>
        <taxon>Actinomycetota</taxon>
        <taxon>Actinomycetes</taxon>
        <taxon>Micrococcales</taxon>
        <taxon>Micrococcaceae</taxon>
        <taxon>Arthrobacter</taxon>
    </lineage>
</organism>
<dbReference type="Gene3D" id="3.40.50.720">
    <property type="entry name" value="NAD(P)-binding Rossmann-like Domain"/>
    <property type="match status" value="1"/>
</dbReference>
<evidence type="ECO:0000259" key="1">
    <source>
        <dbReference type="Pfam" id="PF21135"/>
    </source>
</evidence>
<dbReference type="Proteomes" id="UP000609874">
    <property type="component" value="Unassembled WGS sequence"/>
</dbReference>
<dbReference type="InterPro" id="IPR036291">
    <property type="entry name" value="NAD(P)-bd_dom_sf"/>
</dbReference>
<dbReference type="PANTHER" id="PTHR37850">
    <property type="entry name" value="STRU PROTEIN"/>
    <property type="match status" value="1"/>
</dbReference>
<dbReference type="SUPFAM" id="SSF51735">
    <property type="entry name" value="NAD(P)-binding Rossmann-fold domains"/>
    <property type="match status" value="1"/>
</dbReference>
<comment type="caution">
    <text evidence="2">The sequence shown here is derived from an EMBL/GenBank/DDBJ whole genome shotgun (WGS) entry which is preliminary data.</text>
</comment>
<proteinExistence type="predicted"/>
<dbReference type="EMBL" id="JACSQD010000004">
    <property type="protein sequence ID" value="MBD7995723.1"/>
    <property type="molecule type" value="Genomic_DNA"/>
</dbReference>
<dbReference type="PANTHER" id="PTHR37850:SF3">
    <property type="entry name" value="BLR7815 PROTEIN"/>
    <property type="match status" value="1"/>
</dbReference>
<dbReference type="RefSeq" id="WP_191808026.1">
    <property type="nucleotide sequence ID" value="NZ_JACSQD010000004.1"/>
</dbReference>
<feature type="domain" description="Oxidoreductase DRL-like catalytic" evidence="1">
    <location>
        <begin position="158"/>
        <end position="350"/>
    </location>
</feature>
<accession>A0ABR8UT67</accession>
<dbReference type="InterPro" id="IPR048423">
    <property type="entry name" value="DRL_cat"/>
</dbReference>
<name>A0ABR8UT67_9MICC</name>
<protein>
    <submittedName>
        <fullName evidence="2">Homoserine dehydrogenase</fullName>
    </submittedName>
</protein>
<evidence type="ECO:0000313" key="2">
    <source>
        <dbReference type="EMBL" id="MBD7995723.1"/>
    </source>
</evidence>
<sequence length="461" mass="48733">MESVTPVPAAPAAAPITVALTGASGGFGRTFLAQLKKLPTMRPSVLVDLNLEALSTMLDSLGYDRATWHVCASRDQADAVVASGRTALVADIELLSAASYDVLVEATGSTRAGFAFACRAIAQERHVIMVSKEVESLAGVYLADLAKQSGVSYLPGMGDQPANLLALLAWVQAVGLEVVAVGKSSEYDLNFDPDSGLVRQVSETAHAPELQGLLCLGSDVSATLAARAHAVRSFKRAAAADYCEMAVVSQYSGYHPDVEAMHYPVARPNELADIYALREHGGILSSEGATDVFSMLRLPNEASFAGGVFVVVKTNDEQTWSILRDKGHVVSRDGRCACIFSPYHFMGVETPLSVLASVDPHRVPKEPRQYSTLAGRAEIDLPAGTELRVAGHHHEIAGVAPVLCAASDVTDDVAPFYLLDRTTLARPVAAGELISINDVAGFGAELWEAFQSGRALSTVTA</sequence>
<keyword evidence="3" id="KW-1185">Reference proteome</keyword>